<proteinExistence type="predicted"/>
<dbReference type="AlphaFoldDB" id="J3NT73"/>
<dbReference type="GeneID" id="20344930"/>
<dbReference type="RefSeq" id="XP_009220533.1">
    <property type="nucleotide sequence ID" value="XM_009222269.1"/>
</dbReference>
<reference evidence="2" key="3">
    <citation type="submission" date="2010-09" db="EMBL/GenBank/DDBJ databases">
        <title>Annotation of Gaeumannomyces graminis var. tritici R3-111a-1.</title>
        <authorList>
            <consortium name="The Broad Institute Genome Sequencing Platform"/>
            <person name="Ma L.-J."/>
            <person name="Dead R."/>
            <person name="Young S.K."/>
            <person name="Zeng Q."/>
            <person name="Gargeya S."/>
            <person name="Fitzgerald M."/>
            <person name="Haas B."/>
            <person name="Abouelleil A."/>
            <person name="Alvarado L."/>
            <person name="Arachchi H.M."/>
            <person name="Berlin A."/>
            <person name="Brown A."/>
            <person name="Chapman S.B."/>
            <person name="Chen Z."/>
            <person name="Dunbar C."/>
            <person name="Freedman E."/>
            <person name="Gearin G."/>
            <person name="Gellesch M."/>
            <person name="Goldberg J."/>
            <person name="Griggs A."/>
            <person name="Gujja S."/>
            <person name="Heiman D."/>
            <person name="Howarth C."/>
            <person name="Larson L."/>
            <person name="Lui A."/>
            <person name="MacDonald P.J.P."/>
            <person name="Mehta T."/>
            <person name="Montmayeur A."/>
            <person name="Murphy C."/>
            <person name="Neiman D."/>
            <person name="Pearson M."/>
            <person name="Priest M."/>
            <person name="Roberts A."/>
            <person name="Saif S."/>
            <person name="Shea T."/>
            <person name="Shenoy N."/>
            <person name="Sisk P."/>
            <person name="Stolte C."/>
            <person name="Sykes S."/>
            <person name="Yandava C."/>
            <person name="Wortman J."/>
            <person name="Nusbaum C."/>
            <person name="Birren B."/>
        </authorList>
    </citation>
    <scope>NUCLEOTIDE SEQUENCE</scope>
    <source>
        <strain evidence="2">R3-111a-1</strain>
    </source>
</reference>
<reference evidence="2" key="2">
    <citation type="submission" date="2010-07" db="EMBL/GenBank/DDBJ databases">
        <authorList>
            <consortium name="The Broad Institute Genome Sequencing Platform"/>
            <consortium name="Broad Institute Genome Sequencing Center for Infectious Disease"/>
            <person name="Ma L.-J."/>
            <person name="Dead R."/>
            <person name="Young S."/>
            <person name="Zeng Q."/>
            <person name="Koehrsen M."/>
            <person name="Alvarado L."/>
            <person name="Berlin A."/>
            <person name="Chapman S.B."/>
            <person name="Chen Z."/>
            <person name="Freedman E."/>
            <person name="Gellesch M."/>
            <person name="Goldberg J."/>
            <person name="Griggs A."/>
            <person name="Gujja S."/>
            <person name="Heilman E.R."/>
            <person name="Heiman D."/>
            <person name="Hepburn T."/>
            <person name="Howarth C."/>
            <person name="Jen D."/>
            <person name="Larson L."/>
            <person name="Mehta T."/>
            <person name="Neiman D."/>
            <person name="Pearson M."/>
            <person name="Roberts A."/>
            <person name="Saif S."/>
            <person name="Shea T."/>
            <person name="Shenoy N."/>
            <person name="Sisk P."/>
            <person name="Stolte C."/>
            <person name="Sykes S."/>
            <person name="Walk T."/>
            <person name="White J."/>
            <person name="Yandava C."/>
            <person name="Haas B."/>
            <person name="Nusbaum C."/>
            <person name="Birren B."/>
        </authorList>
    </citation>
    <scope>NUCLEOTIDE SEQUENCE</scope>
    <source>
        <strain evidence="2">R3-111a-1</strain>
    </source>
</reference>
<accession>J3NT73</accession>
<evidence type="ECO:0000313" key="4">
    <source>
        <dbReference type="Proteomes" id="UP000006039"/>
    </source>
</evidence>
<dbReference type="EMBL" id="GL385396">
    <property type="protein sequence ID" value="EJT79388.1"/>
    <property type="molecule type" value="Genomic_DNA"/>
</dbReference>
<evidence type="ECO:0000313" key="3">
    <source>
        <dbReference type="EnsemblFungi" id="EJT79388"/>
    </source>
</evidence>
<reference evidence="4" key="1">
    <citation type="submission" date="2010-07" db="EMBL/GenBank/DDBJ databases">
        <title>The genome sequence of Gaeumannomyces graminis var. tritici strain R3-111a-1.</title>
        <authorList>
            <consortium name="The Broad Institute Genome Sequencing Platform"/>
            <person name="Ma L.-J."/>
            <person name="Dead R."/>
            <person name="Young S."/>
            <person name="Zeng Q."/>
            <person name="Koehrsen M."/>
            <person name="Alvarado L."/>
            <person name="Berlin A."/>
            <person name="Chapman S.B."/>
            <person name="Chen Z."/>
            <person name="Freedman E."/>
            <person name="Gellesch M."/>
            <person name="Goldberg J."/>
            <person name="Griggs A."/>
            <person name="Gujja S."/>
            <person name="Heilman E.R."/>
            <person name="Heiman D."/>
            <person name="Hepburn T."/>
            <person name="Howarth C."/>
            <person name="Jen D."/>
            <person name="Larson L."/>
            <person name="Mehta T."/>
            <person name="Neiman D."/>
            <person name="Pearson M."/>
            <person name="Roberts A."/>
            <person name="Saif S."/>
            <person name="Shea T."/>
            <person name="Shenoy N."/>
            <person name="Sisk P."/>
            <person name="Stolte C."/>
            <person name="Sykes S."/>
            <person name="Walk T."/>
            <person name="White J."/>
            <person name="Yandava C."/>
            <person name="Haas B."/>
            <person name="Nusbaum C."/>
            <person name="Birren B."/>
        </authorList>
    </citation>
    <scope>NUCLEOTIDE SEQUENCE [LARGE SCALE GENOMIC DNA]</scope>
    <source>
        <strain evidence="4">R3-111a-1</strain>
    </source>
</reference>
<name>J3NT73_GAET3</name>
<dbReference type="Proteomes" id="UP000006039">
    <property type="component" value="Unassembled WGS sequence"/>
</dbReference>
<organism evidence="2">
    <name type="scientific">Gaeumannomyces tritici (strain R3-111a-1)</name>
    <name type="common">Wheat and barley take-all root rot fungus</name>
    <name type="synonym">Gaeumannomyces graminis var. tritici</name>
    <dbReference type="NCBI Taxonomy" id="644352"/>
    <lineage>
        <taxon>Eukaryota</taxon>
        <taxon>Fungi</taxon>
        <taxon>Dikarya</taxon>
        <taxon>Ascomycota</taxon>
        <taxon>Pezizomycotina</taxon>
        <taxon>Sordariomycetes</taxon>
        <taxon>Sordariomycetidae</taxon>
        <taxon>Magnaporthales</taxon>
        <taxon>Magnaporthaceae</taxon>
        <taxon>Gaeumannomyces</taxon>
    </lineage>
</organism>
<protein>
    <submittedName>
        <fullName evidence="2 3">Uncharacterized protein</fullName>
    </submittedName>
</protein>
<evidence type="ECO:0000256" key="1">
    <source>
        <dbReference type="SAM" id="MobiDB-lite"/>
    </source>
</evidence>
<gene>
    <name evidence="3" type="primary">20344930</name>
    <name evidence="2" type="ORF">GGTG_04472</name>
</gene>
<dbReference type="EnsemblFungi" id="EJT79388">
    <property type="protein sequence ID" value="EJT79388"/>
    <property type="gene ID" value="GGTG_04472"/>
</dbReference>
<evidence type="ECO:0000313" key="2">
    <source>
        <dbReference type="EMBL" id="EJT79388.1"/>
    </source>
</evidence>
<dbReference type="VEuPathDB" id="FungiDB:GGTG_04472"/>
<dbReference type="HOGENOM" id="CLU_1981725_0_0_1"/>
<sequence>MEGLVLVVENIPGEDELLGETNRKLAELDSHIPLWKCLHEAATIYSDVLRSMKDRFMGPPKHPLIARAEPDFVADVDAVAGPERRFVEKELDPTKGAVRFLEDDEASADTPWPPEWEDEKPPTPPP</sequence>
<feature type="region of interest" description="Disordered" evidence="1">
    <location>
        <begin position="97"/>
        <end position="126"/>
    </location>
</feature>
<reference evidence="3" key="4">
    <citation type="journal article" date="2015" name="G3 (Bethesda)">
        <title>Genome sequences of three phytopathogenic species of the Magnaporthaceae family of fungi.</title>
        <authorList>
            <person name="Okagaki L.H."/>
            <person name="Nunes C.C."/>
            <person name="Sailsbery J."/>
            <person name="Clay B."/>
            <person name="Brown D."/>
            <person name="John T."/>
            <person name="Oh Y."/>
            <person name="Young N."/>
            <person name="Fitzgerald M."/>
            <person name="Haas B.J."/>
            <person name="Zeng Q."/>
            <person name="Young S."/>
            <person name="Adiconis X."/>
            <person name="Fan L."/>
            <person name="Levin J.Z."/>
            <person name="Mitchell T.K."/>
            <person name="Okubara P.A."/>
            <person name="Farman M.L."/>
            <person name="Kohn L.M."/>
            <person name="Birren B."/>
            <person name="Ma L.-J."/>
            <person name="Dean R.A."/>
        </authorList>
    </citation>
    <scope>NUCLEOTIDE SEQUENCE</scope>
    <source>
        <strain evidence="3">R3-111a-1</strain>
    </source>
</reference>
<keyword evidence="4" id="KW-1185">Reference proteome</keyword>
<reference evidence="3" key="5">
    <citation type="submission" date="2018-04" db="UniProtKB">
        <authorList>
            <consortium name="EnsemblFungi"/>
        </authorList>
    </citation>
    <scope>IDENTIFICATION</scope>
    <source>
        <strain evidence="3">R3-111a-1</strain>
    </source>
</reference>